<evidence type="ECO:0000313" key="2">
    <source>
        <dbReference type="WBParaSite" id="Minc3s00805g17584"/>
    </source>
</evidence>
<dbReference type="AlphaFoldDB" id="A0A914LU96"/>
<keyword evidence="1" id="KW-1185">Reference proteome</keyword>
<sequence length="55" mass="5996">MPFSSRSTTSIIYTNHPKSSVSSITNSGCYTLIGEKSSDNNCVNSNISHLKIIFL</sequence>
<accession>A0A914LU96</accession>
<dbReference type="Proteomes" id="UP000887563">
    <property type="component" value="Unplaced"/>
</dbReference>
<proteinExistence type="predicted"/>
<name>A0A914LU96_MELIC</name>
<reference evidence="2" key="1">
    <citation type="submission" date="2022-11" db="UniProtKB">
        <authorList>
            <consortium name="WormBaseParasite"/>
        </authorList>
    </citation>
    <scope>IDENTIFICATION</scope>
</reference>
<protein>
    <submittedName>
        <fullName evidence="2">Candidate secreted effector</fullName>
    </submittedName>
</protein>
<evidence type="ECO:0000313" key="1">
    <source>
        <dbReference type="Proteomes" id="UP000887563"/>
    </source>
</evidence>
<dbReference type="WBParaSite" id="Minc3s00805g17584">
    <property type="protein sequence ID" value="Minc3s00805g17584"/>
    <property type="gene ID" value="Minc3s00805g17584"/>
</dbReference>
<organism evidence="1 2">
    <name type="scientific">Meloidogyne incognita</name>
    <name type="common">Southern root-knot nematode worm</name>
    <name type="synonym">Oxyuris incognita</name>
    <dbReference type="NCBI Taxonomy" id="6306"/>
    <lineage>
        <taxon>Eukaryota</taxon>
        <taxon>Metazoa</taxon>
        <taxon>Ecdysozoa</taxon>
        <taxon>Nematoda</taxon>
        <taxon>Chromadorea</taxon>
        <taxon>Rhabditida</taxon>
        <taxon>Tylenchina</taxon>
        <taxon>Tylenchomorpha</taxon>
        <taxon>Tylenchoidea</taxon>
        <taxon>Meloidogynidae</taxon>
        <taxon>Meloidogyninae</taxon>
        <taxon>Meloidogyne</taxon>
        <taxon>Meloidogyne incognita group</taxon>
    </lineage>
</organism>